<sequence length="171" mass="19928">MAVNLDERSNDEKESKERESFIRQQEQIMTVLEPTSQLFIEREKDNYDKLSQTILPSDSVSQFQVRTDVDASSKVKSAVRAALWNHFQEFLRMRTELRILTAADEMLSVAQTRAIYSEVSFRLPCRHTVRKDIIAWFRDAKKVFIDIIPKIEGIALTLDLWTSISNERFIG</sequence>
<evidence type="ECO:0000313" key="3">
    <source>
        <dbReference type="Proteomes" id="UP000281549"/>
    </source>
</evidence>
<protein>
    <submittedName>
        <fullName evidence="2">Uncharacterized protein</fullName>
    </submittedName>
</protein>
<evidence type="ECO:0000256" key="1">
    <source>
        <dbReference type="SAM" id="MobiDB-lite"/>
    </source>
</evidence>
<feature type="region of interest" description="Disordered" evidence="1">
    <location>
        <begin position="1"/>
        <end position="20"/>
    </location>
</feature>
<evidence type="ECO:0000313" key="2">
    <source>
        <dbReference type="EMBL" id="RKP17440.1"/>
    </source>
</evidence>
<gene>
    <name evidence="2" type="ORF">ROZALSC1DRAFT_24198</name>
</gene>
<accession>A0A4P9YGI7</accession>
<name>A0A4P9YGI7_ROZAC</name>
<organism evidence="2 3">
    <name type="scientific">Rozella allomycis (strain CSF55)</name>
    <dbReference type="NCBI Taxonomy" id="988480"/>
    <lineage>
        <taxon>Eukaryota</taxon>
        <taxon>Fungi</taxon>
        <taxon>Fungi incertae sedis</taxon>
        <taxon>Cryptomycota</taxon>
        <taxon>Cryptomycota incertae sedis</taxon>
        <taxon>Rozella</taxon>
    </lineage>
</organism>
<dbReference type="Proteomes" id="UP000281549">
    <property type="component" value="Unassembled WGS sequence"/>
</dbReference>
<proteinExistence type="predicted"/>
<dbReference type="AlphaFoldDB" id="A0A4P9YGI7"/>
<reference evidence="3" key="1">
    <citation type="journal article" date="2018" name="Nat. Microbiol.">
        <title>Leveraging single-cell genomics to expand the fungal tree of life.</title>
        <authorList>
            <person name="Ahrendt S.R."/>
            <person name="Quandt C.A."/>
            <person name="Ciobanu D."/>
            <person name="Clum A."/>
            <person name="Salamov A."/>
            <person name="Andreopoulos B."/>
            <person name="Cheng J.F."/>
            <person name="Woyke T."/>
            <person name="Pelin A."/>
            <person name="Henrissat B."/>
            <person name="Reynolds N.K."/>
            <person name="Benny G.L."/>
            <person name="Smith M.E."/>
            <person name="James T.Y."/>
            <person name="Grigoriev I.V."/>
        </authorList>
    </citation>
    <scope>NUCLEOTIDE SEQUENCE [LARGE SCALE GENOMIC DNA]</scope>
    <source>
        <strain evidence="3">CSF55</strain>
    </source>
</reference>
<dbReference type="EMBL" id="ML005839">
    <property type="protein sequence ID" value="RKP17440.1"/>
    <property type="molecule type" value="Genomic_DNA"/>
</dbReference>